<organism evidence="2">
    <name type="scientific">Loa loa</name>
    <name type="common">Eye worm</name>
    <name type="synonym">Filaria loa</name>
    <dbReference type="NCBI Taxonomy" id="7209"/>
    <lineage>
        <taxon>Eukaryota</taxon>
        <taxon>Metazoa</taxon>
        <taxon>Ecdysozoa</taxon>
        <taxon>Nematoda</taxon>
        <taxon>Chromadorea</taxon>
        <taxon>Rhabditida</taxon>
        <taxon>Spirurina</taxon>
        <taxon>Spiruromorpha</taxon>
        <taxon>Filarioidea</taxon>
        <taxon>Onchocercidae</taxon>
        <taxon>Loa</taxon>
    </lineage>
</organism>
<gene>
    <name evidence="2" type="ORF">LOAG_11498</name>
</gene>
<dbReference type="EMBL" id="JH712734">
    <property type="protein sequence ID" value="EFO17006.1"/>
    <property type="molecule type" value="Genomic_DNA"/>
</dbReference>
<accession>A0A1S0TMU9</accession>
<dbReference type="RefSeq" id="XP_003147064.1">
    <property type="nucleotide sequence ID" value="XM_003147016.1"/>
</dbReference>
<feature type="region of interest" description="Disordered" evidence="1">
    <location>
        <begin position="1"/>
        <end position="29"/>
    </location>
</feature>
<dbReference type="GeneID" id="9948954"/>
<name>A0A1S0TMU9_LOALO</name>
<feature type="non-terminal residue" evidence="2">
    <location>
        <position position="105"/>
    </location>
</feature>
<evidence type="ECO:0000313" key="2">
    <source>
        <dbReference type="EMBL" id="EFO17006.1"/>
    </source>
</evidence>
<dbReference type="AlphaFoldDB" id="A0A1S0TMU9"/>
<dbReference type="KEGG" id="loa:LOAG_11498"/>
<reference evidence="2" key="1">
    <citation type="submission" date="2012-04" db="EMBL/GenBank/DDBJ databases">
        <title>The Genome Sequence of Loa loa.</title>
        <authorList>
            <consortium name="The Broad Institute Genome Sequencing Platform"/>
            <consortium name="Broad Institute Genome Sequencing Center for Infectious Disease"/>
            <person name="Nutman T.B."/>
            <person name="Fink D.L."/>
            <person name="Russ C."/>
            <person name="Young S."/>
            <person name="Zeng Q."/>
            <person name="Gargeya S."/>
            <person name="Alvarado L."/>
            <person name="Berlin A."/>
            <person name="Chapman S.B."/>
            <person name="Chen Z."/>
            <person name="Freedman E."/>
            <person name="Gellesch M."/>
            <person name="Goldberg J."/>
            <person name="Griggs A."/>
            <person name="Gujja S."/>
            <person name="Heilman E.R."/>
            <person name="Heiman D."/>
            <person name="Howarth C."/>
            <person name="Mehta T."/>
            <person name="Neiman D."/>
            <person name="Pearson M."/>
            <person name="Roberts A."/>
            <person name="Saif S."/>
            <person name="Shea T."/>
            <person name="Shenoy N."/>
            <person name="Sisk P."/>
            <person name="Stolte C."/>
            <person name="Sykes S."/>
            <person name="White J."/>
            <person name="Yandava C."/>
            <person name="Haas B."/>
            <person name="Henn M.R."/>
            <person name="Nusbaum C."/>
            <person name="Birren B."/>
        </authorList>
    </citation>
    <scope>NUCLEOTIDE SEQUENCE [LARGE SCALE GENOMIC DNA]</scope>
</reference>
<protein>
    <submittedName>
        <fullName evidence="2">Uncharacterized protein</fullName>
    </submittedName>
</protein>
<evidence type="ECO:0000256" key="1">
    <source>
        <dbReference type="SAM" id="MobiDB-lite"/>
    </source>
</evidence>
<dbReference type="CTD" id="9948954"/>
<dbReference type="InParanoid" id="A0A1S0TMU9"/>
<sequence>MSFKCHYDNDDDDDGYINNSNNNNDNNSSDELAAMMTIDDNNDKPIWSVGRSDRSVGWSVGLESIWFLEQRSCNHWDNTICHTSLSPSSSISPLTMDGLETQKNF</sequence>
<proteinExistence type="predicted"/>
<feature type="compositionally biased region" description="Low complexity" evidence="1">
    <location>
        <begin position="16"/>
        <end position="29"/>
    </location>
</feature>